<name>A0AAD7ASU2_9AGAR</name>
<dbReference type="EMBL" id="JARIHO010000002">
    <property type="protein sequence ID" value="KAJ7367317.1"/>
    <property type="molecule type" value="Genomic_DNA"/>
</dbReference>
<dbReference type="PROSITE" id="PS51257">
    <property type="entry name" value="PROKAR_LIPOPROTEIN"/>
    <property type="match status" value="1"/>
</dbReference>
<proteinExistence type="predicted"/>
<comment type="caution">
    <text evidence="2">The sequence shown here is derived from an EMBL/GenBank/DDBJ whole genome shotgun (WGS) entry which is preliminary data.</text>
</comment>
<dbReference type="Proteomes" id="UP001218218">
    <property type="component" value="Unassembled WGS sequence"/>
</dbReference>
<keyword evidence="1" id="KW-0732">Signal</keyword>
<keyword evidence="3" id="KW-1185">Reference proteome</keyword>
<organism evidence="2 3">
    <name type="scientific">Mycena albidolilacea</name>
    <dbReference type="NCBI Taxonomy" id="1033008"/>
    <lineage>
        <taxon>Eukaryota</taxon>
        <taxon>Fungi</taxon>
        <taxon>Dikarya</taxon>
        <taxon>Basidiomycota</taxon>
        <taxon>Agaricomycotina</taxon>
        <taxon>Agaricomycetes</taxon>
        <taxon>Agaricomycetidae</taxon>
        <taxon>Agaricales</taxon>
        <taxon>Marasmiineae</taxon>
        <taxon>Mycenaceae</taxon>
        <taxon>Mycena</taxon>
    </lineage>
</organism>
<evidence type="ECO:0000313" key="2">
    <source>
        <dbReference type="EMBL" id="KAJ7367317.1"/>
    </source>
</evidence>
<dbReference type="AlphaFoldDB" id="A0AAD7ASU2"/>
<sequence>MRFTTTLASLALFVGATVHAQTGTTPVICTTGSCWTSPDNATDHGCTNQWAGGVDAWATCGFEGAIICNACLACSTNATAARPGCYTSPTQAEGTGCVSWAGGVDAWNTCGFEGAITCNICGA</sequence>
<evidence type="ECO:0000313" key="3">
    <source>
        <dbReference type="Proteomes" id="UP001218218"/>
    </source>
</evidence>
<reference evidence="2" key="1">
    <citation type="submission" date="2023-03" db="EMBL/GenBank/DDBJ databases">
        <title>Massive genome expansion in bonnet fungi (Mycena s.s.) driven by repeated elements and novel gene families across ecological guilds.</title>
        <authorList>
            <consortium name="Lawrence Berkeley National Laboratory"/>
            <person name="Harder C.B."/>
            <person name="Miyauchi S."/>
            <person name="Viragh M."/>
            <person name="Kuo A."/>
            <person name="Thoen E."/>
            <person name="Andreopoulos B."/>
            <person name="Lu D."/>
            <person name="Skrede I."/>
            <person name="Drula E."/>
            <person name="Henrissat B."/>
            <person name="Morin E."/>
            <person name="Kohler A."/>
            <person name="Barry K."/>
            <person name="LaButti K."/>
            <person name="Morin E."/>
            <person name="Salamov A."/>
            <person name="Lipzen A."/>
            <person name="Mereny Z."/>
            <person name="Hegedus B."/>
            <person name="Baldrian P."/>
            <person name="Stursova M."/>
            <person name="Weitz H."/>
            <person name="Taylor A."/>
            <person name="Grigoriev I.V."/>
            <person name="Nagy L.G."/>
            <person name="Martin F."/>
            <person name="Kauserud H."/>
        </authorList>
    </citation>
    <scope>NUCLEOTIDE SEQUENCE</scope>
    <source>
        <strain evidence="2">CBHHK002</strain>
    </source>
</reference>
<gene>
    <name evidence="2" type="ORF">DFH08DRAFT_837130</name>
</gene>
<protein>
    <submittedName>
        <fullName evidence="2">Uncharacterized protein</fullName>
    </submittedName>
</protein>
<feature type="signal peptide" evidence="1">
    <location>
        <begin position="1"/>
        <end position="20"/>
    </location>
</feature>
<accession>A0AAD7ASU2</accession>
<feature type="chain" id="PRO_5041962060" evidence="1">
    <location>
        <begin position="21"/>
        <end position="123"/>
    </location>
</feature>
<evidence type="ECO:0000256" key="1">
    <source>
        <dbReference type="SAM" id="SignalP"/>
    </source>
</evidence>